<evidence type="ECO:0000256" key="1">
    <source>
        <dbReference type="ARBA" id="ARBA00004496"/>
    </source>
</evidence>
<keyword evidence="7" id="KW-1185">Reference proteome</keyword>
<dbReference type="InterPro" id="IPR019376">
    <property type="entry name" value="Myeloid_leukemia_factor"/>
</dbReference>
<protein>
    <recommendedName>
        <fullName evidence="8">Myeloid leukemia factor 1</fullName>
    </recommendedName>
</protein>
<reference evidence="6" key="1">
    <citation type="submission" date="2017-07" db="EMBL/GenBank/DDBJ databases">
        <title>Taro Niue Genome Assembly and Annotation.</title>
        <authorList>
            <person name="Atibalentja N."/>
            <person name="Keating K."/>
            <person name="Fields C.J."/>
        </authorList>
    </citation>
    <scope>NUCLEOTIDE SEQUENCE</scope>
    <source>
        <strain evidence="6">Niue_2</strain>
        <tissue evidence="6">Leaf</tissue>
    </source>
</reference>
<comment type="subcellular location">
    <subcellularLocation>
        <location evidence="1">Cytoplasm</location>
    </subcellularLocation>
</comment>
<dbReference type="OrthoDB" id="8707547at2759"/>
<evidence type="ECO:0000313" key="6">
    <source>
        <dbReference type="EMBL" id="MQM03507.1"/>
    </source>
</evidence>
<evidence type="ECO:0000256" key="5">
    <source>
        <dbReference type="SAM" id="MobiDB-lite"/>
    </source>
</evidence>
<accession>A0A843W815</accession>
<proteinExistence type="inferred from homology"/>
<name>A0A843W815_COLES</name>
<evidence type="ECO:0008006" key="8">
    <source>
        <dbReference type="Google" id="ProtNLM"/>
    </source>
</evidence>
<evidence type="ECO:0000256" key="4">
    <source>
        <dbReference type="ARBA" id="ARBA00022553"/>
    </source>
</evidence>
<keyword evidence="4" id="KW-0597">Phosphoprotein</keyword>
<organism evidence="6 7">
    <name type="scientific">Colocasia esculenta</name>
    <name type="common">Wild taro</name>
    <name type="synonym">Arum esculentum</name>
    <dbReference type="NCBI Taxonomy" id="4460"/>
    <lineage>
        <taxon>Eukaryota</taxon>
        <taxon>Viridiplantae</taxon>
        <taxon>Streptophyta</taxon>
        <taxon>Embryophyta</taxon>
        <taxon>Tracheophyta</taxon>
        <taxon>Spermatophyta</taxon>
        <taxon>Magnoliopsida</taxon>
        <taxon>Liliopsida</taxon>
        <taxon>Araceae</taxon>
        <taxon>Aroideae</taxon>
        <taxon>Colocasieae</taxon>
        <taxon>Colocasia</taxon>
    </lineage>
</organism>
<comment type="similarity">
    <text evidence="2">Belongs to the MLF family.</text>
</comment>
<dbReference type="GO" id="GO:0005737">
    <property type="term" value="C:cytoplasm"/>
    <property type="evidence" value="ECO:0007669"/>
    <property type="project" value="UniProtKB-SubCell"/>
</dbReference>
<gene>
    <name evidence="6" type="ORF">Taro_036295</name>
</gene>
<feature type="region of interest" description="Disordered" evidence="5">
    <location>
        <begin position="74"/>
        <end position="156"/>
    </location>
</feature>
<comment type="caution">
    <text evidence="6">The sequence shown here is derived from an EMBL/GenBank/DDBJ whole genome shotgun (WGS) entry which is preliminary data.</text>
</comment>
<dbReference type="Proteomes" id="UP000652761">
    <property type="component" value="Unassembled WGS sequence"/>
</dbReference>
<dbReference type="PANTHER" id="PTHR13105">
    <property type="entry name" value="MYELOID LEUKEMIA FACTOR"/>
    <property type="match status" value="1"/>
</dbReference>
<feature type="region of interest" description="Disordered" evidence="5">
    <location>
        <begin position="182"/>
        <end position="209"/>
    </location>
</feature>
<dbReference type="EMBL" id="NMUH01003047">
    <property type="protein sequence ID" value="MQM03507.1"/>
    <property type="molecule type" value="Genomic_DNA"/>
</dbReference>
<feature type="region of interest" description="Disordered" evidence="5">
    <location>
        <begin position="275"/>
        <end position="317"/>
    </location>
</feature>
<sequence length="317" mass="34528">MQRGRGGMDDFFGFGDPFAGSGGFGRPGSLISSFFGGRDPFNDPFFTQPFGGMMGPSIFGRSMFGAGGSPFGHPIHAGFLEDEAPQPSKSKGPIIQEINSDDETDEQGEEGVEKKDKSRKHSRSSREPYVQDPDEEIEEKRSKHMQQRAEFRRPSTLQAQNRSYTFHSSTVTYGGPNGAYYTSSTTRRAGGNGVTVEESREADTTTGKATHRLSRGISDKGHSVTRKLGSDGKVDTVQTLHNLNEDELAGFDEAWKGNAKRHLSGWQHGLEMHNGGIRGDANVQTGQSSRGWALPAPEQRHHAGARPPSGNFPSGRR</sequence>
<feature type="compositionally biased region" description="Acidic residues" evidence="5">
    <location>
        <begin position="99"/>
        <end position="110"/>
    </location>
</feature>
<evidence type="ECO:0000256" key="2">
    <source>
        <dbReference type="ARBA" id="ARBA00008332"/>
    </source>
</evidence>
<dbReference type="Pfam" id="PF10248">
    <property type="entry name" value="Mlf1IP"/>
    <property type="match status" value="1"/>
</dbReference>
<evidence type="ECO:0000313" key="7">
    <source>
        <dbReference type="Proteomes" id="UP000652761"/>
    </source>
</evidence>
<dbReference type="AlphaFoldDB" id="A0A843W815"/>
<keyword evidence="3" id="KW-0963">Cytoplasm</keyword>
<evidence type="ECO:0000256" key="3">
    <source>
        <dbReference type="ARBA" id="ARBA00022490"/>
    </source>
</evidence>